<evidence type="ECO:0000313" key="2">
    <source>
        <dbReference type="EMBL" id="GAA2335115.1"/>
    </source>
</evidence>
<gene>
    <name evidence="2" type="ORF">GCM10010246_18860</name>
</gene>
<dbReference type="Gene3D" id="2.160.20.10">
    <property type="entry name" value="Single-stranded right-handed beta-helix, Pectin lyase-like"/>
    <property type="match status" value="1"/>
</dbReference>
<evidence type="ECO:0000313" key="3">
    <source>
        <dbReference type="Proteomes" id="UP001500253"/>
    </source>
</evidence>
<protein>
    <submittedName>
        <fullName evidence="2">Uncharacterized protein</fullName>
    </submittedName>
</protein>
<proteinExistence type="predicted"/>
<feature type="region of interest" description="Disordered" evidence="1">
    <location>
        <begin position="30"/>
        <end position="64"/>
    </location>
</feature>
<name>A0ABP5SN40_9ACTN</name>
<reference evidence="3" key="1">
    <citation type="journal article" date="2019" name="Int. J. Syst. Evol. Microbiol.">
        <title>The Global Catalogue of Microorganisms (GCM) 10K type strain sequencing project: providing services to taxonomists for standard genome sequencing and annotation.</title>
        <authorList>
            <consortium name="The Broad Institute Genomics Platform"/>
            <consortium name="The Broad Institute Genome Sequencing Center for Infectious Disease"/>
            <person name="Wu L."/>
            <person name="Ma J."/>
        </authorList>
    </citation>
    <scope>NUCLEOTIDE SEQUENCE [LARGE SCALE GENOMIC DNA]</scope>
    <source>
        <strain evidence="3">JCM 4316</strain>
    </source>
</reference>
<keyword evidence="3" id="KW-1185">Reference proteome</keyword>
<comment type="caution">
    <text evidence="2">The sequence shown here is derived from an EMBL/GenBank/DDBJ whole genome shotgun (WGS) entry which is preliminary data.</text>
</comment>
<dbReference type="InterPro" id="IPR011050">
    <property type="entry name" value="Pectin_lyase_fold/virulence"/>
</dbReference>
<dbReference type="SUPFAM" id="SSF51126">
    <property type="entry name" value="Pectin lyase-like"/>
    <property type="match status" value="1"/>
</dbReference>
<sequence length="64" mass="7350">MTYHHNWFSNVYSRIPSLRFGTGHFYETRPHRPTGADSGGAVLPARRTLFNRGTTRPTKLRPHA</sequence>
<accession>A0ABP5SN40</accession>
<dbReference type="EMBL" id="BAAASD010000005">
    <property type="protein sequence ID" value="GAA2335115.1"/>
    <property type="molecule type" value="Genomic_DNA"/>
</dbReference>
<dbReference type="Proteomes" id="UP001500253">
    <property type="component" value="Unassembled WGS sequence"/>
</dbReference>
<dbReference type="InterPro" id="IPR012334">
    <property type="entry name" value="Pectin_lyas_fold"/>
</dbReference>
<organism evidence="2 3">
    <name type="scientific">Streptomyces cuspidosporus</name>
    <dbReference type="NCBI Taxonomy" id="66882"/>
    <lineage>
        <taxon>Bacteria</taxon>
        <taxon>Bacillati</taxon>
        <taxon>Actinomycetota</taxon>
        <taxon>Actinomycetes</taxon>
        <taxon>Kitasatosporales</taxon>
        <taxon>Streptomycetaceae</taxon>
        <taxon>Streptomyces</taxon>
    </lineage>
</organism>
<evidence type="ECO:0000256" key="1">
    <source>
        <dbReference type="SAM" id="MobiDB-lite"/>
    </source>
</evidence>